<evidence type="ECO:0000256" key="6">
    <source>
        <dbReference type="SAM" id="MobiDB-lite"/>
    </source>
</evidence>
<sequence length="163" mass="18307">MVKKAKKPSSRAPVEGKVEKNQELEEQLKRALADYANLQRRVEEDKAQIAGNLRSTFIVKFLPVLDSLEATFEVVAKEASEASRKGLELSIGQLKKILQEFGVEEIDTNGDFDPLFHEAVEVKEGKQDNKIIEVLEKGYRLGSKILRAAKVKVEKKKVEANTN</sequence>
<dbReference type="Gene3D" id="3.90.20.20">
    <property type="match status" value="1"/>
</dbReference>
<dbReference type="HAMAP" id="MF_01151">
    <property type="entry name" value="GrpE"/>
    <property type="match status" value="1"/>
</dbReference>
<dbReference type="PROSITE" id="PS01071">
    <property type="entry name" value="GRPE"/>
    <property type="match status" value="1"/>
</dbReference>
<proteinExistence type="inferred from homology"/>
<keyword evidence="2 3" id="KW-0143">Chaperone</keyword>
<evidence type="ECO:0000256" key="2">
    <source>
        <dbReference type="ARBA" id="ARBA00023186"/>
    </source>
</evidence>
<dbReference type="EMBL" id="MHCS01000045">
    <property type="protein sequence ID" value="OGY25496.1"/>
    <property type="molecule type" value="Genomic_DNA"/>
</dbReference>
<comment type="function">
    <text evidence="3 4">Participates actively in the response to hyperosmotic and heat shock by preventing the aggregation of stress-denatured proteins, in association with DnaK and GrpE. It is the nucleotide exchange factor for DnaK and may function as a thermosensor. Unfolded proteins bind initially to DnaJ; upon interaction with the DnaJ-bound protein, DnaK hydrolyzes its bound ATP, resulting in the formation of a stable complex. GrpE releases ADP from DnaK; ATP binding to DnaK triggers the release of the substrate protein, thus completing the reaction cycle. Several rounds of ATP-dependent interactions between DnaJ, DnaK and GrpE are required for fully efficient folding.</text>
</comment>
<evidence type="ECO:0000313" key="8">
    <source>
        <dbReference type="Proteomes" id="UP000176389"/>
    </source>
</evidence>
<dbReference type="Proteomes" id="UP000176389">
    <property type="component" value="Unassembled WGS sequence"/>
</dbReference>
<dbReference type="PANTHER" id="PTHR21237">
    <property type="entry name" value="GRPE PROTEIN"/>
    <property type="match status" value="1"/>
</dbReference>
<dbReference type="CDD" id="cd00446">
    <property type="entry name" value="GrpE"/>
    <property type="match status" value="1"/>
</dbReference>
<dbReference type="Gene3D" id="2.30.22.10">
    <property type="entry name" value="Head domain of nucleotide exchange factor GrpE"/>
    <property type="match status" value="1"/>
</dbReference>
<evidence type="ECO:0000256" key="1">
    <source>
        <dbReference type="ARBA" id="ARBA00009054"/>
    </source>
</evidence>
<reference evidence="7 8" key="1">
    <citation type="journal article" date="2016" name="Nat. Commun.">
        <title>Thousands of microbial genomes shed light on interconnected biogeochemical processes in an aquifer system.</title>
        <authorList>
            <person name="Anantharaman K."/>
            <person name="Brown C.T."/>
            <person name="Hug L.A."/>
            <person name="Sharon I."/>
            <person name="Castelle C.J."/>
            <person name="Probst A.J."/>
            <person name="Thomas B.C."/>
            <person name="Singh A."/>
            <person name="Wilkins M.J."/>
            <person name="Karaoz U."/>
            <person name="Brodie E.L."/>
            <person name="Williams K.H."/>
            <person name="Hubbard S.S."/>
            <person name="Banfield J.F."/>
        </authorList>
    </citation>
    <scope>NUCLEOTIDE SEQUENCE [LARGE SCALE GENOMIC DNA]</scope>
</reference>
<evidence type="ECO:0000256" key="4">
    <source>
        <dbReference type="RuleBase" id="RU000639"/>
    </source>
</evidence>
<name>A0A1G1WCS5_9BACT</name>
<gene>
    <name evidence="3" type="primary">grpE</name>
    <name evidence="7" type="ORF">A2Z11_03655</name>
</gene>
<comment type="subcellular location">
    <subcellularLocation>
        <location evidence="3">Cytoplasm</location>
    </subcellularLocation>
</comment>
<dbReference type="InterPro" id="IPR013805">
    <property type="entry name" value="GrpE_CC"/>
</dbReference>
<evidence type="ECO:0000256" key="5">
    <source>
        <dbReference type="RuleBase" id="RU004478"/>
    </source>
</evidence>
<dbReference type="GO" id="GO:0042803">
    <property type="term" value="F:protein homodimerization activity"/>
    <property type="evidence" value="ECO:0007669"/>
    <property type="project" value="InterPro"/>
</dbReference>
<evidence type="ECO:0000256" key="3">
    <source>
        <dbReference type="HAMAP-Rule" id="MF_01151"/>
    </source>
</evidence>
<dbReference type="GO" id="GO:0051082">
    <property type="term" value="F:unfolded protein binding"/>
    <property type="evidence" value="ECO:0007669"/>
    <property type="project" value="TreeGrafter"/>
</dbReference>
<accession>A0A1G1WCS5</accession>
<comment type="subunit">
    <text evidence="3">Homodimer.</text>
</comment>
<dbReference type="AlphaFoldDB" id="A0A1G1WCS5"/>
<comment type="similarity">
    <text evidence="1 3 5">Belongs to the GrpE family.</text>
</comment>
<dbReference type="GO" id="GO:0000774">
    <property type="term" value="F:adenyl-nucleotide exchange factor activity"/>
    <property type="evidence" value="ECO:0007669"/>
    <property type="project" value="InterPro"/>
</dbReference>
<dbReference type="GO" id="GO:0005829">
    <property type="term" value="C:cytosol"/>
    <property type="evidence" value="ECO:0007669"/>
    <property type="project" value="TreeGrafter"/>
</dbReference>
<keyword evidence="3 4" id="KW-0346">Stress response</keyword>
<dbReference type="InterPro" id="IPR000740">
    <property type="entry name" value="GrpE"/>
</dbReference>
<dbReference type="InterPro" id="IPR009012">
    <property type="entry name" value="GrpE_head"/>
</dbReference>
<feature type="region of interest" description="Disordered" evidence="6">
    <location>
        <begin position="1"/>
        <end position="21"/>
    </location>
</feature>
<evidence type="ECO:0000313" key="7">
    <source>
        <dbReference type="EMBL" id="OGY25496.1"/>
    </source>
</evidence>
<dbReference type="Pfam" id="PF01025">
    <property type="entry name" value="GrpE"/>
    <property type="match status" value="1"/>
</dbReference>
<dbReference type="STRING" id="1802596.A2Z11_03655"/>
<dbReference type="GO" id="GO:0006457">
    <property type="term" value="P:protein folding"/>
    <property type="evidence" value="ECO:0007669"/>
    <property type="project" value="InterPro"/>
</dbReference>
<comment type="caution">
    <text evidence="7">The sequence shown here is derived from an EMBL/GenBank/DDBJ whole genome shotgun (WGS) entry which is preliminary data.</text>
</comment>
<dbReference type="SUPFAM" id="SSF51064">
    <property type="entry name" value="Head domain of nucleotide exchange factor GrpE"/>
    <property type="match status" value="1"/>
</dbReference>
<keyword evidence="3" id="KW-0963">Cytoplasm</keyword>
<dbReference type="PRINTS" id="PR00773">
    <property type="entry name" value="GRPEPROTEIN"/>
</dbReference>
<dbReference type="GO" id="GO:0051087">
    <property type="term" value="F:protein-folding chaperone binding"/>
    <property type="evidence" value="ECO:0007669"/>
    <property type="project" value="InterPro"/>
</dbReference>
<organism evidence="7 8">
    <name type="scientific">Candidatus Woykebacteria bacterium RBG_16_43_9</name>
    <dbReference type="NCBI Taxonomy" id="1802596"/>
    <lineage>
        <taxon>Bacteria</taxon>
        <taxon>Candidatus Woykeibacteriota</taxon>
    </lineage>
</organism>
<dbReference type="SUPFAM" id="SSF58014">
    <property type="entry name" value="Coiled-coil domain of nucleotide exchange factor GrpE"/>
    <property type="match status" value="1"/>
</dbReference>
<dbReference type="PANTHER" id="PTHR21237:SF23">
    <property type="entry name" value="GRPE PROTEIN HOMOLOG, MITOCHONDRIAL"/>
    <property type="match status" value="1"/>
</dbReference>
<protein>
    <recommendedName>
        <fullName evidence="3 4">Protein GrpE</fullName>
    </recommendedName>
    <alternativeName>
        <fullName evidence="3">HSP-70 cofactor</fullName>
    </alternativeName>
</protein>